<keyword evidence="3" id="KW-0479">Metal-binding</keyword>
<evidence type="ECO:0000256" key="2">
    <source>
        <dbReference type="ARBA" id="ARBA00007749"/>
    </source>
</evidence>
<reference evidence="7 8" key="1">
    <citation type="submission" date="2023-07" db="EMBL/GenBank/DDBJ databases">
        <title>Genomic Encyclopedia of Type Strains, Phase IV (KMG-IV): sequencing the most valuable type-strain genomes for metagenomic binning, comparative biology and taxonomic classification.</title>
        <authorList>
            <person name="Goeker M."/>
        </authorList>
    </citation>
    <scope>NUCLEOTIDE SEQUENCE [LARGE SCALE GENOMIC DNA]</scope>
    <source>
        <strain evidence="7 8">B1-1</strain>
    </source>
</reference>
<dbReference type="Gene3D" id="3.60.15.10">
    <property type="entry name" value="Ribonuclease Z/Hydroxyacylglutathione hydrolase-like"/>
    <property type="match status" value="1"/>
</dbReference>
<dbReference type="SMART" id="SM00849">
    <property type="entry name" value="Lactamase_B"/>
    <property type="match status" value="1"/>
</dbReference>
<dbReference type="InterPro" id="IPR051013">
    <property type="entry name" value="MBL_superfamily_lactonases"/>
</dbReference>
<dbReference type="SUPFAM" id="SSF56281">
    <property type="entry name" value="Metallo-hydrolase/oxidoreductase"/>
    <property type="match status" value="1"/>
</dbReference>
<evidence type="ECO:0000256" key="1">
    <source>
        <dbReference type="ARBA" id="ARBA00001947"/>
    </source>
</evidence>
<dbReference type="PANTHER" id="PTHR42978:SF7">
    <property type="entry name" value="METALLO-HYDROLASE RV2300C-RELATED"/>
    <property type="match status" value="1"/>
</dbReference>
<sequence>MSDDVYEIYALKYGHSARRSPENFIGGDAHDVDMPLDYSNWLIRNAARSFVVDTGYDAASASKRNRELVRPVRENLAALGVNCETVTDVIVTHMHYDHAGNDGLFPAARFHVQDAEMAYATGRCMCHAYSNHPYDVDNVTSMVRRVYAGKVCFHDGVSELAPGITLHRIGGHSRGLQVVRVKTARGHVVLASDTAHFYAHLDRRRIFPTVDSVADVLEGYDTVLRLATSRNHVIPGHDPLVMTLYPPALPDLAGFVARLDLPPKTGAA</sequence>
<feature type="domain" description="Metallo-beta-lactamase" evidence="6">
    <location>
        <begin position="37"/>
        <end position="237"/>
    </location>
</feature>
<organism evidence="7 8">
    <name type="scientific">Kaistia geumhonensis</name>
    <dbReference type="NCBI Taxonomy" id="410839"/>
    <lineage>
        <taxon>Bacteria</taxon>
        <taxon>Pseudomonadati</taxon>
        <taxon>Pseudomonadota</taxon>
        <taxon>Alphaproteobacteria</taxon>
        <taxon>Hyphomicrobiales</taxon>
        <taxon>Kaistiaceae</taxon>
        <taxon>Kaistia</taxon>
    </lineage>
</organism>
<dbReference type="InterPro" id="IPR036866">
    <property type="entry name" value="RibonucZ/Hydroxyglut_hydro"/>
</dbReference>
<keyword evidence="8" id="KW-1185">Reference proteome</keyword>
<keyword evidence="5" id="KW-0862">Zinc</keyword>
<gene>
    <name evidence="7" type="ORF">QO015_003111</name>
</gene>
<protein>
    <submittedName>
        <fullName evidence="7">Glyoxylase-like metal-dependent hydrolase (Beta-lactamase superfamily II)</fullName>
    </submittedName>
</protein>
<dbReference type="CDD" id="cd07729">
    <property type="entry name" value="AHL_lactonase_MBL-fold"/>
    <property type="match status" value="1"/>
</dbReference>
<evidence type="ECO:0000256" key="4">
    <source>
        <dbReference type="ARBA" id="ARBA00022801"/>
    </source>
</evidence>
<comment type="cofactor">
    <cofactor evidence="1">
        <name>Zn(2+)</name>
        <dbReference type="ChEBI" id="CHEBI:29105"/>
    </cofactor>
</comment>
<proteinExistence type="inferred from homology"/>
<dbReference type="RefSeq" id="WP_266283173.1">
    <property type="nucleotide sequence ID" value="NZ_JAPKNF010000002.1"/>
</dbReference>
<evidence type="ECO:0000256" key="5">
    <source>
        <dbReference type="ARBA" id="ARBA00022833"/>
    </source>
</evidence>
<name>A0ABU0M9P8_9HYPH</name>
<dbReference type="EMBL" id="JAUSWJ010000001">
    <property type="protein sequence ID" value="MDQ0517498.1"/>
    <property type="molecule type" value="Genomic_DNA"/>
</dbReference>
<keyword evidence="4" id="KW-0378">Hydrolase</keyword>
<dbReference type="Proteomes" id="UP001223743">
    <property type="component" value="Unassembled WGS sequence"/>
</dbReference>
<comment type="similarity">
    <text evidence="2">Belongs to the metallo-beta-lactamase superfamily.</text>
</comment>
<evidence type="ECO:0000259" key="6">
    <source>
        <dbReference type="SMART" id="SM00849"/>
    </source>
</evidence>
<evidence type="ECO:0000313" key="8">
    <source>
        <dbReference type="Proteomes" id="UP001223743"/>
    </source>
</evidence>
<dbReference type="InterPro" id="IPR001279">
    <property type="entry name" value="Metallo-B-lactamas"/>
</dbReference>
<accession>A0ABU0M9P8</accession>
<dbReference type="PANTHER" id="PTHR42978">
    <property type="entry name" value="QUORUM-QUENCHING LACTONASE YTNP-RELATED-RELATED"/>
    <property type="match status" value="1"/>
</dbReference>
<comment type="caution">
    <text evidence="7">The sequence shown here is derived from an EMBL/GenBank/DDBJ whole genome shotgun (WGS) entry which is preliminary data.</text>
</comment>
<evidence type="ECO:0000256" key="3">
    <source>
        <dbReference type="ARBA" id="ARBA00022723"/>
    </source>
</evidence>
<dbReference type="Pfam" id="PF00753">
    <property type="entry name" value="Lactamase_B"/>
    <property type="match status" value="1"/>
</dbReference>
<evidence type="ECO:0000313" key="7">
    <source>
        <dbReference type="EMBL" id="MDQ0517498.1"/>
    </source>
</evidence>